<reference evidence="2" key="1">
    <citation type="submission" date="2019-04" db="EMBL/GenBank/DDBJ databases">
        <authorList>
            <consortium name="Science for Life Laboratories"/>
        </authorList>
    </citation>
    <scope>NUCLEOTIDE SEQUENCE</scope>
    <source>
        <strain evidence="2">MBLW1</strain>
    </source>
</reference>
<dbReference type="Gene3D" id="3.30.930.10">
    <property type="entry name" value="Bira Bifunctional Protein, Domain 2"/>
    <property type="match status" value="1"/>
</dbReference>
<dbReference type="InterPro" id="IPR004143">
    <property type="entry name" value="BPL_LPL_catalytic"/>
</dbReference>
<organism evidence="2">
    <name type="scientific">Tuwongella immobilis</name>
    <dbReference type="NCBI Taxonomy" id="692036"/>
    <lineage>
        <taxon>Bacteria</taxon>
        <taxon>Pseudomonadati</taxon>
        <taxon>Planctomycetota</taxon>
        <taxon>Planctomycetia</taxon>
        <taxon>Gemmatales</taxon>
        <taxon>Gemmataceae</taxon>
        <taxon>Tuwongella</taxon>
    </lineage>
</organism>
<dbReference type="RefSeq" id="WP_162656499.1">
    <property type="nucleotide sequence ID" value="NZ_LR593887.1"/>
</dbReference>
<dbReference type="InterPro" id="IPR045864">
    <property type="entry name" value="aa-tRNA-synth_II/BPL/LPL"/>
</dbReference>
<keyword evidence="2" id="KW-0436">Ligase</keyword>
<dbReference type="InterPro" id="IPR050664">
    <property type="entry name" value="Octanoyltrans_LipM/LipL"/>
</dbReference>
<dbReference type="GO" id="GO:0016874">
    <property type="term" value="F:ligase activity"/>
    <property type="evidence" value="ECO:0007669"/>
    <property type="project" value="UniProtKB-KW"/>
</dbReference>
<gene>
    <name evidence="2" type="ORF">GMBLW1_26840</name>
</gene>
<dbReference type="AlphaFoldDB" id="A0A6C2YIN9"/>
<proteinExistence type="predicted"/>
<dbReference type="EMBL" id="LR586016">
    <property type="protein sequence ID" value="VIP01276.1"/>
    <property type="molecule type" value="Genomic_DNA"/>
</dbReference>
<feature type="domain" description="BPL/LPL catalytic" evidence="1">
    <location>
        <begin position="28"/>
        <end position="201"/>
    </location>
</feature>
<accession>A0A6C2YIN9</accession>
<keyword evidence="3" id="KW-1185">Reference proteome</keyword>
<dbReference type="PANTHER" id="PTHR43679:SF2">
    <property type="entry name" value="OCTANOYL-[GCVH]:PROTEIN N-OCTANOYLTRANSFERASE"/>
    <property type="match status" value="1"/>
</dbReference>
<dbReference type="Proteomes" id="UP000464378">
    <property type="component" value="Chromosome"/>
</dbReference>
<dbReference type="EMBL" id="LR593887">
    <property type="protein sequence ID" value="VTR97978.1"/>
    <property type="molecule type" value="Genomic_DNA"/>
</dbReference>
<dbReference type="InParanoid" id="A0A6C2YIN9"/>
<dbReference type="KEGG" id="tim:GMBLW1_26840"/>
<dbReference type="SUPFAM" id="SSF55681">
    <property type="entry name" value="Class II aaRS and biotin synthetases"/>
    <property type="match status" value="1"/>
</dbReference>
<dbReference type="PROSITE" id="PS51733">
    <property type="entry name" value="BPL_LPL_CATALYTIC"/>
    <property type="match status" value="1"/>
</dbReference>
<evidence type="ECO:0000259" key="1">
    <source>
        <dbReference type="PROSITE" id="PS51733"/>
    </source>
</evidence>
<dbReference type="PANTHER" id="PTHR43679">
    <property type="entry name" value="OCTANOYLTRANSFERASE LIPM-RELATED"/>
    <property type="match status" value="1"/>
</dbReference>
<dbReference type="Pfam" id="PF21948">
    <property type="entry name" value="LplA-B_cat"/>
    <property type="match status" value="1"/>
</dbReference>
<evidence type="ECO:0000313" key="3">
    <source>
        <dbReference type="Proteomes" id="UP000464378"/>
    </source>
</evidence>
<protein>
    <recommendedName>
        <fullName evidence="1">BPL/LPL catalytic domain-containing protein</fullName>
    </recommendedName>
</protein>
<name>A0A6C2YIN9_9BACT</name>
<evidence type="ECO:0000313" key="2">
    <source>
        <dbReference type="EMBL" id="VIP01276.1"/>
    </source>
</evidence>
<dbReference type="CDD" id="cd16443">
    <property type="entry name" value="LplA"/>
    <property type="match status" value="1"/>
</dbReference>
<sequence length="241" mass="27320">MDWLDYTAPTLSENLALDEALLEAVHTERLGPILRIWEWPRYAVVLGANGSIAIDVNRERCESEGIEIKRRSSGGGTVLLGPGCLLYSVILPFSLAAELRDVTRSYRWILQRMAQAVQPEDAPPVNLDGISDLTLEVQKFSGNAQQRKANGVLHHGTLLIDFDLSAISRLLAMPERQPDYRADRPHAEFVRNLAASREQVIARLRAVWQADSPFPMDAIPWQRVAELRTERYDDPQWINRR</sequence>